<dbReference type="PRINTS" id="PR00039">
    <property type="entry name" value="HTHLYSR"/>
</dbReference>
<dbReference type="FunFam" id="1.10.10.10:FF:000001">
    <property type="entry name" value="LysR family transcriptional regulator"/>
    <property type="match status" value="1"/>
</dbReference>
<dbReference type="EMBL" id="VXRY01000114">
    <property type="protein sequence ID" value="MXY33057.1"/>
    <property type="molecule type" value="Genomic_DNA"/>
</dbReference>
<dbReference type="InterPro" id="IPR050950">
    <property type="entry name" value="HTH-type_LysR_regulators"/>
</dbReference>
<accession>A0A6B0XZ58</accession>
<name>A0A6B0XZ58_9RHOB</name>
<reference evidence="6" key="1">
    <citation type="submission" date="2019-09" db="EMBL/GenBank/DDBJ databases">
        <title>Characterisation of the sponge microbiome using genome-centric metagenomics.</title>
        <authorList>
            <person name="Engelberts J.P."/>
            <person name="Robbins S.J."/>
            <person name="De Goeij J.M."/>
            <person name="Aranda M."/>
            <person name="Bell S.C."/>
            <person name="Webster N.S."/>
        </authorList>
    </citation>
    <scope>NUCLEOTIDE SEQUENCE</scope>
    <source>
        <strain evidence="6">SB0664_bin_43</strain>
    </source>
</reference>
<dbReference type="AlphaFoldDB" id="A0A6B0XZ58"/>
<dbReference type="PANTHER" id="PTHR30419">
    <property type="entry name" value="HTH-TYPE TRANSCRIPTIONAL REGULATOR YBHD"/>
    <property type="match status" value="1"/>
</dbReference>
<dbReference type="InterPro" id="IPR036388">
    <property type="entry name" value="WH-like_DNA-bd_sf"/>
</dbReference>
<keyword evidence="3" id="KW-0238">DNA-binding</keyword>
<dbReference type="InterPro" id="IPR000847">
    <property type="entry name" value="LysR_HTH_N"/>
</dbReference>
<evidence type="ECO:0000256" key="2">
    <source>
        <dbReference type="ARBA" id="ARBA00023015"/>
    </source>
</evidence>
<evidence type="ECO:0000256" key="1">
    <source>
        <dbReference type="ARBA" id="ARBA00009437"/>
    </source>
</evidence>
<sequence length="301" mass="33051">MKLQQLRYLVAVAEEGSLLQASRRVGVAQPALSQQLKALEDSVQTKLLHRTSRGTRVTKCGAVMVEHAKAILERAAIATRDVQEQRDTVTGEISLMVASAVAELILPRFLKQMSREYPDVALRVSSQDSGAVQSALENARVDLGVLPDHDQLKSVNSRHLLTEPMVFVSAADAGTAAVQEPISFSKAVRNPLITVEKGHPMRIELERLATKHRVSLNVAAESNSLLMIRSYVESGLASCILPKCSVAEKERVGVLRTRSLVRPHIAQRYLVAWPKSRPLVRAGEVSAELLRREFEFGCGHA</sequence>
<evidence type="ECO:0000259" key="5">
    <source>
        <dbReference type="PROSITE" id="PS50931"/>
    </source>
</evidence>
<keyword evidence="4" id="KW-0804">Transcription</keyword>
<dbReference type="Pfam" id="PF00126">
    <property type="entry name" value="HTH_1"/>
    <property type="match status" value="1"/>
</dbReference>
<dbReference type="PROSITE" id="PS50931">
    <property type="entry name" value="HTH_LYSR"/>
    <property type="match status" value="1"/>
</dbReference>
<dbReference type="InterPro" id="IPR005119">
    <property type="entry name" value="LysR_subst-bd"/>
</dbReference>
<dbReference type="Gene3D" id="3.40.190.290">
    <property type="match status" value="1"/>
</dbReference>
<dbReference type="GO" id="GO:0003677">
    <property type="term" value="F:DNA binding"/>
    <property type="evidence" value="ECO:0007669"/>
    <property type="project" value="UniProtKB-KW"/>
</dbReference>
<dbReference type="SUPFAM" id="SSF46785">
    <property type="entry name" value="Winged helix' DNA-binding domain"/>
    <property type="match status" value="1"/>
</dbReference>
<protein>
    <submittedName>
        <fullName evidence="6">LysR family transcriptional regulator</fullName>
    </submittedName>
</protein>
<proteinExistence type="inferred from homology"/>
<organism evidence="6">
    <name type="scientific">Boseongicola sp. SB0664_bin_43</name>
    <dbReference type="NCBI Taxonomy" id="2604844"/>
    <lineage>
        <taxon>Bacteria</taxon>
        <taxon>Pseudomonadati</taxon>
        <taxon>Pseudomonadota</taxon>
        <taxon>Alphaproteobacteria</taxon>
        <taxon>Rhodobacterales</taxon>
        <taxon>Paracoccaceae</taxon>
        <taxon>Boseongicola</taxon>
    </lineage>
</organism>
<evidence type="ECO:0000313" key="6">
    <source>
        <dbReference type="EMBL" id="MXY33057.1"/>
    </source>
</evidence>
<dbReference type="GO" id="GO:0003700">
    <property type="term" value="F:DNA-binding transcription factor activity"/>
    <property type="evidence" value="ECO:0007669"/>
    <property type="project" value="InterPro"/>
</dbReference>
<dbReference type="GO" id="GO:0005829">
    <property type="term" value="C:cytosol"/>
    <property type="evidence" value="ECO:0007669"/>
    <property type="project" value="TreeGrafter"/>
</dbReference>
<dbReference type="SUPFAM" id="SSF53850">
    <property type="entry name" value="Periplasmic binding protein-like II"/>
    <property type="match status" value="1"/>
</dbReference>
<feature type="domain" description="HTH lysR-type" evidence="5">
    <location>
        <begin position="1"/>
        <end position="58"/>
    </location>
</feature>
<evidence type="ECO:0000256" key="3">
    <source>
        <dbReference type="ARBA" id="ARBA00023125"/>
    </source>
</evidence>
<comment type="caution">
    <text evidence="6">The sequence shown here is derived from an EMBL/GenBank/DDBJ whole genome shotgun (WGS) entry which is preliminary data.</text>
</comment>
<dbReference type="Pfam" id="PF03466">
    <property type="entry name" value="LysR_substrate"/>
    <property type="match status" value="1"/>
</dbReference>
<comment type="similarity">
    <text evidence="1">Belongs to the LysR transcriptional regulatory family.</text>
</comment>
<keyword evidence="2" id="KW-0805">Transcription regulation</keyword>
<dbReference type="Gene3D" id="1.10.10.10">
    <property type="entry name" value="Winged helix-like DNA-binding domain superfamily/Winged helix DNA-binding domain"/>
    <property type="match status" value="1"/>
</dbReference>
<dbReference type="InterPro" id="IPR036390">
    <property type="entry name" value="WH_DNA-bd_sf"/>
</dbReference>
<evidence type="ECO:0000256" key="4">
    <source>
        <dbReference type="ARBA" id="ARBA00023163"/>
    </source>
</evidence>
<gene>
    <name evidence="6" type="ORF">F4Y60_03010</name>
</gene>